<evidence type="ECO:0000313" key="2">
    <source>
        <dbReference type="Proteomes" id="UP001187192"/>
    </source>
</evidence>
<proteinExistence type="predicted"/>
<dbReference type="AlphaFoldDB" id="A0AA88J2I8"/>
<dbReference type="EMBL" id="BTGU01000095">
    <property type="protein sequence ID" value="GMN60097.1"/>
    <property type="molecule type" value="Genomic_DNA"/>
</dbReference>
<protein>
    <submittedName>
        <fullName evidence="1">Uncharacterized protein</fullName>
    </submittedName>
</protein>
<name>A0AA88J2I8_FICCA</name>
<accession>A0AA88J2I8</accession>
<comment type="caution">
    <text evidence="1">The sequence shown here is derived from an EMBL/GenBank/DDBJ whole genome shotgun (WGS) entry which is preliminary data.</text>
</comment>
<dbReference type="Gramene" id="FCD_00031829-RA">
    <property type="protein sequence ID" value="FCD_00031829-RA:cds"/>
    <property type="gene ID" value="FCD_00031829"/>
</dbReference>
<evidence type="ECO:0000313" key="1">
    <source>
        <dbReference type="EMBL" id="GMN60097.1"/>
    </source>
</evidence>
<keyword evidence="2" id="KW-1185">Reference proteome</keyword>
<organism evidence="1 2">
    <name type="scientific">Ficus carica</name>
    <name type="common">Common fig</name>
    <dbReference type="NCBI Taxonomy" id="3494"/>
    <lineage>
        <taxon>Eukaryota</taxon>
        <taxon>Viridiplantae</taxon>
        <taxon>Streptophyta</taxon>
        <taxon>Embryophyta</taxon>
        <taxon>Tracheophyta</taxon>
        <taxon>Spermatophyta</taxon>
        <taxon>Magnoliopsida</taxon>
        <taxon>eudicotyledons</taxon>
        <taxon>Gunneridae</taxon>
        <taxon>Pentapetalae</taxon>
        <taxon>rosids</taxon>
        <taxon>fabids</taxon>
        <taxon>Rosales</taxon>
        <taxon>Moraceae</taxon>
        <taxon>Ficeae</taxon>
        <taxon>Ficus</taxon>
    </lineage>
</organism>
<reference evidence="1" key="1">
    <citation type="submission" date="2023-07" db="EMBL/GenBank/DDBJ databases">
        <title>draft genome sequence of fig (Ficus carica).</title>
        <authorList>
            <person name="Takahashi T."/>
            <person name="Nishimura K."/>
        </authorList>
    </citation>
    <scope>NUCLEOTIDE SEQUENCE</scope>
</reference>
<sequence length="74" mass="8080">MKYLNLTREINGATTGFDKVTTAAGLDGENRGELVSNDHRSRSWVRRLQPTGPSRLPFNGGRCSIGGEGFVGHY</sequence>
<gene>
    <name evidence="1" type="ORF">TIFTF001_029183</name>
</gene>
<dbReference type="Proteomes" id="UP001187192">
    <property type="component" value="Unassembled WGS sequence"/>
</dbReference>